<dbReference type="EMBL" id="MLJW01007861">
    <property type="protein sequence ID" value="OIQ64757.1"/>
    <property type="molecule type" value="Genomic_DNA"/>
</dbReference>
<reference evidence="1" key="1">
    <citation type="submission" date="2016-10" db="EMBL/GenBank/DDBJ databases">
        <title>Sequence of Gallionella enrichment culture.</title>
        <authorList>
            <person name="Poehlein A."/>
            <person name="Muehling M."/>
            <person name="Daniel R."/>
        </authorList>
    </citation>
    <scope>NUCLEOTIDE SEQUENCE</scope>
</reference>
<evidence type="ECO:0000313" key="1">
    <source>
        <dbReference type="EMBL" id="OIQ64757.1"/>
    </source>
</evidence>
<proteinExistence type="predicted"/>
<protein>
    <submittedName>
        <fullName evidence="1">Uncharacterized protein</fullName>
    </submittedName>
</protein>
<sequence>MFCVFPSVPMIVNIGFCTGLECHDLLGCIFLCTGFFCLTFSLDITSPFGIDVLGEHLAITRRFLARIRQTDRGVTS</sequence>
<dbReference type="AlphaFoldDB" id="A0A1J5PMF3"/>
<gene>
    <name evidence="1" type="ORF">GALL_536900</name>
</gene>
<accession>A0A1J5PMF3</accession>
<organism evidence="1">
    <name type="scientific">mine drainage metagenome</name>
    <dbReference type="NCBI Taxonomy" id="410659"/>
    <lineage>
        <taxon>unclassified sequences</taxon>
        <taxon>metagenomes</taxon>
        <taxon>ecological metagenomes</taxon>
    </lineage>
</organism>
<name>A0A1J5PMF3_9ZZZZ</name>
<comment type="caution">
    <text evidence="1">The sequence shown here is derived from an EMBL/GenBank/DDBJ whole genome shotgun (WGS) entry which is preliminary data.</text>
</comment>